<keyword evidence="3" id="KW-1185">Reference proteome</keyword>
<protein>
    <submittedName>
        <fullName evidence="2">Uncharacterized protein</fullName>
    </submittedName>
</protein>
<evidence type="ECO:0000313" key="3">
    <source>
        <dbReference type="Proteomes" id="UP000294134"/>
    </source>
</evidence>
<accession>A0A481W4V7</accession>
<reference evidence="2 3" key="1">
    <citation type="submission" date="2019-02" db="EMBL/GenBank/DDBJ databases">
        <authorList>
            <person name="Frampton R.A."/>
            <person name="Wojtus J.K."/>
            <person name="Fineran P.C."/>
            <person name="Hendrickson H.L."/>
        </authorList>
    </citation>
    <scope>NUCLEOTIDE SEQUENCE [LARGE SCALE GENOMIC DNA]</scope>
</reference>
<evidence type="ECO:0000313" key="2">
    <source>
        <dbReference type="EMBL" id="QBJ02698.1"/>
    </source>
</evidence>
<dbReference type="EMBL" id="MK552327">
    <property type="protein sequence ID" value="QBJ02698.1"/>
    <property type="molecule type" value="Genomic_DNA"/>
</dbReference>
<evidence type="ECO:0000256" key="1">
    <source>
        <dbReference type="SAM" id="MobiDB-lite"/>
    </source>
</evidence>
<feature type="region of interest" description="Disordered" evidence="1">
    <location>
        <begin position="90"/>
        <end position="205"/>
    </location>
</feature>
<organism evidence="2 3">
    <name type="scientific">Pseudomonas phage Psa21</name>
    <dbReference type="NCBI Taxonomy" id="2530023"/>
    <lineage>
        <taxon>Viruses</taxon>
        <taxon>Duplodnaviria</taxon>
        <taxon>Heunggongvirae</taxon>
        <taxon>Uroviricota</taxon>
        <taxon>Caudoviricetes</taxon>
        <taxon>Chimalliviridae</taxon>
        <taxon>Tepukevirus</taxon>
        <taxon>Tepukevirus Psa21</taxon>
    </lineage>
</organism>
<proteinExistence type="predicted"/>
<feature type="compositionally biased region" description="Basic and acidic residues" evidence="1">
    <location>
        <begin position="162"/>
        <end position="191"/>
    </location>
</feature>
<dbReference type="Proteomes" id="UP000294134">
    <property type="component" value="Segment"/>
</dbReference>
<sequence length="205" mass="23156">MDYFDRFDKVLENNFHGDYRAMKDSGYRFDSLQGLPLRIVEIDRRPKKEPVYVTTPDVQLDDVIILPAEEPTNKNEELDFEVIDLSAEMDRRRKNTGTDNPVQPEPVSENADLKPLVLSVRQATKPSSRGAAIQTQTSKAAKDKHLASGGNRAQRRAIKAISRKDGKTANKGPRENSDRDNRSSQEADAPKRVSLSELDFGFRLE</sequence>
<name>A0A481W4V7_9CAUD</name>
<gene>
    <name evidence="2" type="ORF">PSA21_171</name>
</gene>
<feature type="compositionally biased region" description="Polar residues" evidence="1">
    <location>
        <begin position="121"/>
        <end position="139"/>
    </location>
</feature>